<gene>
    <name evidence="1" type="ORF">PR002_g19625</name>
    <name evidence="2" type="ORF">PR003_g20143</name>
</gene>
<proteinExistence type="predicted"/>
<evidence type="ECO:0000313" key="3">
    <source>
        <dbReference type="Proteomes" id="UP000434957"/>
    </source>
</evidence>
<reference evidence="2 3" key="1">
    <citation type="submission" date="2018-08" db="EMBL/GenBank/DDBJ databases">
        <title>Genomic investigation of the strawberry pathogen Phytophthora fragariae indicates pathogenicity is determined by transcriptional variation in three key races.</title>
        <authorList>
            <person name="Adams T.M."/>
            <person name="Armitage A.D."/>
            <person name="Sobczyk M.K."/>
            <person name="Bates H.J."/>
            <person name="Dunwell J.M."/>
            <person name="Nellist C.F."/>
            <person name="Harrison R.J."/>
        </authorList>
    </citation>
    <scope>NUCLEOTIDE SEQUENCE [LARGE SCALE GENOMIC DNA]</scope>
    <source>
        <strain evidence="1 4">SCRP324</strain>
        <strain evidence="2 3">SCRP333</strain>
    </source>
</reference>
<evidence type="ECO:0000313" key="1">
    <source>
        <dbReference type="EMBL" id="KAE8995424.1"/>
    </source>
</evidence>
<dbReference type="OrthoDB" id="10378228at2759"/>
<keyword evidence="3" id="KW-1185">Reference proteome</keyword>
<dbReference type="Proteomes" id="UP000435112">
    <property type="component" value="Unassembled WGS sequence"/>
</dbReference>
<comment type="caution">
    <text evidence="2">The sequence shown here is derived from an EMBL/GenBank/DDBJ whole genome shotgun (WGS) entry which is preliminary data.</text>
</comment>
<accession>A0A6A4DPS8</accession>
<evidence type="ECO:0000313" key="2">
    <source>
        <dbReference type="EMBL" id="KAE9310951.1"/>
    </source>
</evidence>
<dbReference type="EMBL" id="QXFU01001792">
    <property type="protein sequence ID" value="KAE8995424.1"/>
    <property type="molecule type" value="Genomic_DNA"/>
</dbReference>
<evidence type="ECO:0000313" key="4">
    <source>
        <dbReference type="Proteomes" id="UP000435112"/>
    </source>
</evidence>
<sequence>MRSAVKVQWGTSARLVLAGSREAKLVQVLEGCTIGAGNGFGGGFNRL</sequence>
<protein>
    <submittedName>
        <fullName evidence="2">Uncharacterized protein</fullName>
    </submittedName>
</protein>
<dbReference type="AlphaFoldDB" id="A0A6A4DPS8"/>
<organism evidence="2 3">
    <name type="scientific">Phytophthora rubi</name>
    <dbReference type="NCBI Taxonomy" id="129364"/>
    <lineage>
        <taxon>Eukaryota</taxon>
        <taxon>Sar</taxon>
        <taxon>Stramenopiles</taxon>
        <taxon>Oomycota</taxon>
        <taxon>Peronosporomycetes</taxon>
        <taxon>Peronosporales</taxon>
        <taxon>Peronosporaceae</taxon>
        <taxon>Phytophthora</taxon>
    </lineage>
</organism>
<dbReference type="EMBL" id="QXFT01001760">
    <property type="protein sequence ID" value="KAE9310951.1"/>
    <property type="molecule type" value="Genomic_DNA"/>
</dbReference>
<name>A0A6A4DPS8_9STRA</name>
<dbReference type="Proteomes" id="UP000434957">
    <property type="component" value="Unassembled WGS sequence"/>
</dbReference>